<organism evidence="10 11">
    <name type="scientific">Luteolibacter soli</name>
    <dbReference type="NCBI Taxonomy" id="3135280"/>
    <lineage>
        <taxon>Bacteria</taxon>
        <taxon>Pseudomonadati</taxon>
        <taxon>Verrucomicrobiota</taxon>
        <taxon>Verrucomicrobiia</taxon>
        <taxon>Verrucomicrobiales</taxon>
        <taxon>Verrucomicrobiaceae</taxon>
        <taxon>Luteolibacter</taxon>
    </lineage>
</organism>
<reference evidence="10 11" key="1">
    <citation type="submission" date="2024-04" db="EMBL/GenBank/DDBJ databases">
        <title>Luteolibacter sp. isolated from soil.</title>
        <authorList>
            <person name="An J."/>
        </authorList>
    </citation>
    <scope>NUCLEOTIDE SEQUENCE [LARGE SCALE GENOMIC DNA]</scope>
    <source>
        <strain evidence="10 11">Y139</strain>
    </source>
</reference>
<feature type="transmembrane region" description="Helical" evidence="8">
    <location>
        <begin position="418"/>
        <end position="438"/>
    </location>
</feature>
<dbReference type="SUPFAM" id="SSF103473">
    <property type="entry name" value="MFS general substrate transporter"/>
    <property type="match status" value="1"/>
</dbReference>
<dbReference type="NCBIfam" id="TIGR00879">
    <property type="entry name" value="SP"/>
    <property type="match status" value="1"/>
</dbReference>
<feature type="transmembrane region" description="Helical" evidence="8">
    <location>
        <begin position="86"/>
        <end position="105"/>
    </location>
</feature>
<evidence type="ECO:0000313" key="10">
    <source>
        <dbReference type="EMBL" id="MEK7953984.1"/>
    </source>
</evidence>
<feature type="transmembrane region" description="Helical" evidence="8">
    <location>
        <begin position="349"/>
        <end position="373"/>
    </location>
</feature>
<evidence type="ECO:0000256" key="1">
    <source>
        <dbReference type="ARBA" id="ARBA00004141"/>
    </source>
</evidence>
<dbReference type="InterPro" id="IPR005828">
    <property type="entry name" value="MFS_sugar_transport-like"/>
</dbReference>
<gene>
    <name evidence="10" type="ORF">WKV53_25940</name>
</gene>
<feature type="domain" description="Major facilitator superfamily (MFS) profile" evidence="9">
    <location>
        <begin position="20"/>
        <end position="442"/>
    </location>
</feature>
<comment type="subcellular location">
    <subcellularLocation>
        <location evidence="1">Membrane</location>
        <topology evidence="1">Multi-pass membrane protein</topology>
    </subcellularLocation>
</comment>
<dbReference type="InterPro" id="IPR005829">
    <property type="entry name" value="Sugar_transporter_CS"/>
</dbReference>
<dbReference type="InterPro" id="IPR050820">
    <property type="entry name" value="MFS_Sugar_Transporter"/>
</dbReference>
<proteinExistence type="inferred from homology"/>
<dbReference type="Gene3D" id="1.20.1250.20">
    <property type="entry name" value="MFS general substrate transporter like domains"/>
    <property type="match status" value="1"/>
</dbReference>
<feature type="transmembrane region" description="Helical" evidence="8">
    <location>
        <begin position="256"/>
        <end position="278"/>
    </location>
</feature>
<feature type="transmembrane region" description="Helical" evidence="8">
    <location>
        <begin position="12"/>
        <end position="38"/>
    </location>
</feature>
<dbReference type="Proteomes" id="UP001371305">
    <property type="component" value="Unassembled WGS sequence"/>
</dbReference>
<dbReference type="PANTHER" id="PTHR48023:SF4">
    <property type="entry name" value="D-XYLOSE-PROTON SYMPORTER-LIKE 2"/>
    <property type="match status" value="1"/>
</dbReference>
<protein>
    <submittedName>
        <fullName evidence="10">Sugar porter family MFS transporter</fullName>
    </submittedName>
</protein>
<accession>A0ABU9B1S3</accession>
<keyword evidence="3 7" id="KW-0813">Transport</keyword>
<dbReference type="PROSITE" id="PS00216">
    <property type="entry name" value="SUGAR_TRANSPORT_1"/>
    <property type="match status" value="1"/>
</dbReference>
<keyword evidence="5 8" id="KW-1133">Transmembrane helix</keyword>
<dbReference type="PANTHER" id="PTHR48023">
    <property type="entry name" value="D-XYLOSE-PROTON SYMPORTER-LIKE 2"/>
    <property type="match status" value="1"/>
</dbReference>
<evidence type="ECO:0000256" key="8">
    <source>
        <dbReference type="SAM" id="Phobius"/>
    </source>
</evidence>
<comment type="similarity">
    <text evidence="2 7">Belongs to the major facilitator superfamily. Sugar transporter (TC 2.A.1.1) family.</text>
</comment>
<keyword evidence="6 8" id="KW-0472">Membrane</keyword>
<evidence type="ECO:0000256" key="2">
    <source>
        <dbReference type="ARBA" id="ARBA00010992"/>
    </source>
</evidence>
<dbReference type="RefSeq" id="WP_341407752.1">
    <property type="nucleotide sequence ID" value="NZ_JBBUKT010000015.1"/>
</dbReference>
<feature type="transmembrane region" description="Helical" evidence="8">
    <location>
        <begin position="394"/>
        <end position="412"/>
    </location>
</feature>
<dbReference type="InterPro" id="IPR036259">
    <property type="entry name" value="MFS_trans_sf"/>
</dbReference>
<dbReference type="Pfam" id="PF00083">
    <property type="entry name" value="Sugar_tr"/>
    <property type="match status" value="1"/>
</dbReference>
<evidence type="ECO:0000313" key="11">
    <source>
        <dbReference type="Proteomes" id="UP001371305"/>
    </source>
</evidence>
<evidence type="ECO:0000256" key="4">
    <source>
        <dbReference type="ARBA" id="ARBA00022692"/>
    </source>
</evidence>
<feature type="transmembrane region" description="Helical" evidence="8">
    <location>
        <begin position="293"/>
        <end position="315"/>
    </location>
</feature>
<evidence type="ECO:0000256" key="6">
    <source>
        <dbReference type="ARBA" id="ARBA00023136"/>
    </source>
</evidence>
<feature type="transmembrane region" description="Helical" evidence="8">
    <location>
        <begin position="322"/>
        <end position="343"/>
    </location>
</feature>
<comment type="caution">
    <text evidence="10">The sequence shown here is derived from an EMBL/GenBank/DDBJ whole genome shotgun (WGS) entry which is preliminary data.</text>
</comment>
<feature type="transmembrane region" description="Helical" evidence="8">
    <location>
        <begin position="111"/>
        <end position="132"/>
    </location>
</feature>
<dbReference type="PRINTS" id="PR00171">
    <property type="entry name" value="SUGRTRNSPORT"/>
</dbReference>
<dbReference type="InterPro" id="IPR003663">
    <property type="entry name" value="Sugar/inositol_transpt"/>
</dbReference>
<dbReference type="PROSITE" id="PS00217">
    <property type="entry name" value="SUGAR_TRANSPORT_2"/>
    <property type="match status" value="1"/>
</dbReference>
<feature type="transmembrane region" description="Helical" evidence="8">
    <location>
        <begin position="178"/>
        <end position="197"/>
    </location>
</feature>
<name>A0ABU9B1S3_9BACT</name>
<feature type="transmembrane region" description="Helical" evidence="8">
    <location>
        <begin position="144"/>
        <end position="166"/>
    </location>
</feature>
<keyword evidence="4 8" id="KW-0812">Transmembrane</keyword>
<dbReference type="PROSITE" id="PS50850">
    <property type="entry name" value="MFS"/>
    <property type="match status" value="1"/>
</dbReference>
<dbReference type="InterPro" id="IPR020846">
    <property type="entry name" value="MFS_dom"/>
</dbReference>
<evidence type="ECO:0000256" key="3">
    <source>
        <dbReference type="ARBA" id="ARBA00022448"/>
    </source>
</evidence>
<evidence type="ECO:0000256" key="5">
    <source>
        <dbReference type="ARBA" id="ARBA00022989"/>
    </source>
</evidence>
<evidence type="ECO:0000256" key="7">
    <source>
        <dbReference type="RuleBase" id="RU003346"/>
    </source>
</evidence>
<dbReference type="EMBL" id="JBBUKT010000015">
    <property type="protein sequence ID" value="MEK7953984.1"/>
    <property type="molecule type" value="Genomic_DNA"/>
</dbReference>
<evidence type="ECO:0000259" key="9">
    <source>
        <dbReference type="PROSITE" id="PS50850"/>
    </source>
</evidence>
<sequence>MNADDLAGEPVGISPALIGATLVGALGGLLFGFDTAVISGCQDQLKKLLSLTTEAQGIMTASAMAGATVGSLAAAKPGDLFGRRDCLKWTAGFYLLCALGCAFATDLWMIIAARVLGGLAVGASSVLGPMYLAEIAPASWRGRLVACFQVNIVLGVLVAYFSNYLIGTFNLGDQEWRWKLGVQAVPAAAFLATLFFIPRSPRWLLMKGMRQEAAETLGRLGVKNVDAQIASIEGSLSANRSTVSASLFTAQFRKPVMLAIIIAVFNQVGGINALWYYADTIFTMAGFDKNTSALQAVGLGIANILATLFGMAVIDKVGRKPLLMWGTVGCGIALAGVALIFTTGARPELLVWLFGLFVICHAFGQGAVIWVFISEIFPTVVRSKGQTLGSFTHWFMAMLVSYSFPMVARGVGQPLAGLPFWIFAIFMVIQLIVVGMTFPETKQIALEDIDETIR</sequence>
<keyword evidence="11" id="KW-1185">Reference proteome</keyword>